<sequence>MAFTAAKMFETVIDGRIFGGYKLTGDGSDTTWTAPVGILDAAWINTATADAGTSISFATNVVTFDGALETHEYVHVYYVGV</sequence>
<dbReference type="AlphaFoldDB" id="A0A6M3LHP9"/>
<dbReference type="EMBL" id="MT143194">
    <property type="protein sequence ID" value="QJA93993.1"/>
    <property type="molecule type" value="Genomic_DNA"/>
</dbReference>
<accession>A0A6M3LHP9</accession>
<name>A0A6M3LHP9_9ZZZZ</name>
<protein>
    <submittedName>
        <fullName evidence="1">Uncharacterized protein</fullName>
    </submittedName>
</protein>
<reference evidence="1" key="1">
    <citation type="submission" date="2020-03" db="EMBL/GenBank/DDBJ databases">
        <title>The deep terrestrial virosphere.</title>
        <authorList>
            <person name="Holmfeldt K."/>
            <person name="Nilsson E."/>
            <person name="Simone D."/>
            <person name="Lopez-Fernandez M."/>
            <person name="Wu X."/>
            <person name="de Brujin I."/>
            <person name="Lundin D."/>
            <person name="Andersson A."/>
            <person name="Bertilsson S."/>
            <person name="Dopson M."/>
        </authorList>
    </citation>
    <scope>NUCLEOTIDE SEQUENCE</scope>
    <source>
        <strain evidence="1">MM415B04034</strain>
    </source>
</reference>
<evidence type="ECO:0000313" key="1">
    <source>
        <dbReference type="EMBL" id="QJA93993.1"/>
    </source>
</evidence>
<proteinExistence type="predicted"/>
<gene>
    <name evidence="1" type="ORF">MM415B04034_0006</name>
</gene>
<organism evidence="1">
    <name type="scientific">viral metagenome</name>
    <dbReference type="NCBI Taxonomy" id="1070528"/>
    <lineage>
        <taxon>unclassified sequences</taxon>
        <taxon>metagenomes</taxon>
        <taxon>organismal metagenomes</taxon>
    </lineage>
</organism>